<dbReference type="Proteomes" id="UP001163321">
    <property type="component" value="Chromosome 8"/>
</dbReference>
<proteinExistence type="predicted"/>
<accession>A0ACC0VT46</accession>
<keyword evidence="2" id="KW-1185">Reference proteome</keyword>
<reference evidence="1 2" key="1">
    <citation type="journal article" date="2022" name="bioRxiv">
        <title>The genome of the oomycete Peronosclerospora sorghi, a cosmopolitan pathogen of maize and sorghum, is inflated with dispersed pseudogenes.</title>
        <authorList>
            <person name="Fletcher K."/>
            <person name="Martin F."/>
            <person name="Isakeit T."/>
            <person name="Cavanaugh K."/>
            <person name="Magill C."/>
            <person name="Michelmore R."/>
        </authorList>
    </citation>
    <scope>NUCLEOTIDE SEQUENCE [LARGE SCALE GENOMIC DNA]</scope>
    <source>
        <strain evidence="1">P6</strain>
    </source>
</reference>
<organism evidence="1 2">
    <name type="scientific">Peronosclerospora sorghi</name>
    <dbReference type="NCBI Taxonomy" id="230839"/>
    <lineage>
        <taxon>Eukaryota</taxon>
        <taxon>Sar</taxon>
        <taxon>Stramenopiles</taxon>
        <taxon>Oomycota</taxon>
        <taxon>Peronosporomycetes</taxon>
        <taxon>Peronosporales</taxon>
        <taxon>Peronosporaceae</taxon>
        <taxon>Peronosclerospora</taxon>
    </lineage>
</organism>
<evidence type="ECO:0000313" key="1">
    <source>
        <dbReference type="EMBL" id="KAI9908646.1"/>
    </source>
</evidence>
<sequence>MVICGLGQWTVKQATDKNNNLLPTYREGRRKLGETGGGGLESYRKKYPWWDAMADLLARNESTPSRHPNVDILPEVADEKDDSDGSISQPPPPSKRRRVSKAANNYINQVILKMEKQRKNFELSLERIRAKKRMLREARQEAV</sequence>
<gene>
    <name evidence="1" type="ORF">PsorP6_016408</name>
</gene>
<name>A0ACC0VT46_9STRA</name>
<comment type="caution">
    <text evidence="1">The sequence shown here is derived from an EMBL/GenBank/DDBJ whole genome shotgun (WGS) entry which is preliminary data.</text>
</comment>
<protein>
    <submittedName>
        <fullName evidence="1">Uncharacterized protein</fullName>
    </submittedName>
</protein>
<dbReference type="EMBL" id="CM047587">
    <property type="protein sequence ID" value="KAI9908646.1"/>
    <property type="molecule type" value="Genomic_DNA"/>
</dbReference>
<evidence type="ECO:0000313" key="2">
    <source>
        <dbReference type="Proteomes" id="UP001163321"/>
    </source>
</evidence>